<dbReference type="RefSeq" id="WP_181732816.1">
    <property type="nucleotide sequence ID" value="NZ_JACEIR010000012.1"/>
</dbReference>
<keyword evidence="6" id="KW-0472">Membrane</keyword>
<dbReference type="Pfam" id="PF10502">
    <property type="entry name" value="Peptidase_S26"/>
    <property type="match status" value="1"/>
</dbReference>
<comment type="catalytic activity">
    <reaction evidence="6">
        <text>Cleavage of hydrophobic, N-terminal signal or leader sequences from secreted and periplasmic proteins.</text>
        <dbReference type="EC" id="3.4.21.89"/>
    </reaction>
</comment>
<dbReference type="GO" id="GO:0009003">
    <property type="term" value="F:signal peptidase activity"/>
    <property type="evidence" value="ECO:0007669"/>
    <property type="project" value="UniProtKB-EC"/>
</dbReference>
<dbReference type="InterPro" id="IPR000223">
    <property type="entry name" value="Pept_S26A_signal_pept_1"/>
</dbReference>
<sequence>MDLVKRLYKWVFVLIYAILFSWAVNHYGIALSVVNGTSMKPTLHDGDYLLVNKFTFLWNEPKRGDIVTFEDPSNPGRYLVKRVVGVGGDIIEAKNGYLYLNGEKMVEKYIDTKIEDGDFGPVRVKPGTVFVMGDNRHRYASKDSRYESVGFVPCELINGKVERILWRSLSGSSL</sequence>
<evidence type="ECO:0000259" key="7">
    <source>
        <dbReference type="Pfam" id="PF10502"/>
    </source>
</evidence>
<evidence type="ECO:0000256" key="2">
    <source>
        <dbReference type="ARBA" id="ARBA00009370"/>
    </source>
</evidence>
<dbReference type="InterPro" id="IPR019756">
    <property type="entry name" value="Pept_S26A_signal_pept_1_Ser-AS"/>
</dbReference>
<feature type="active site" evidence="5">
    <location>
        <position position="38"/>
    </location>
</feature>
<evidence type="ECO:0000313" key="8">
    <source>
        <dbReference type="EMBL" id="MBH8596141.1"/>
    </source>
</evidence>
<name>A0A8I1AE18_THEIN</name>
<evidence type="ECO:0000256" key="3">
    <source>
        <dbReference type="ARBA" id="ARBA00022670"/>
    </source>
</evidence>
<evidence type="ECO:0000313" key="9">
    <source>
        <dbReference type="Proteomes" id="UP000633619"/>
    </source>
</evidence>
<protein>
    <recommendedName>
        <fullName evidence="6">Signal peptidase I</fullName>
        <ecNumber evidence="6">3.4.21.89</ecNumber>
    </recommendedName>
</protein>
<dbReference type="InterPro" id="IPR036286">
    <property type="entry name" value="LexA/Signal_pep-like_sf"/>
</dbReference>
<dbReference type="GO" id="GO:0005886">
    <property type="term" value="C:plasma membrane"/>
    <property type="evidence" value="ECO:0007669"/>
    <property type="project" value="UniProtKB-SubCell"/>
</dbReference>
<keyword evidence="4 6" id="KW-0378">Hydrolase</keyword>
<comment type="similarity">
    <text evidence="2 6">Belongs to the peptidase S26 family.</text>
</comment>
<evidence type="ECO:0000256" key="4">
    <source>
        <dbReference type="ARBA" id="ARBA00022801"/>
    </source>
</evidence>
<keyword evidence="6" id="KW-1133">Transmembrane helix</keyword>
<dbReference type="Proteomes" id="UP000633619">
    <property type="component" value="Unassembled WGS sequence"/>
</dbReference>
<dbReference type="InterPro" id="IPR019533">
    <property type="entry name" value="Peptidase_S26"/>
</dbReference>
<comment type="subcellular location">
    <subcellularLocation>
        <location evidence="1">Cell membrane</location>
        <topology evidence="1">Single-pass type II membrane protein</topology>
    </subcellularLocation>
    <subcellularLocation>
        <location evidence="6">Membrane</location>
        <topology evidence="6">Single-pass type II membrane protein</topology>
    </subcellularLocation>
</comment>
<evidence type="ECO:0000256" key="1">
    <source>
        <dbReference type="ARBA" id="ARBA00004401"/>
    </source>
</evidence>
<evidence type="ECO:0000256" key="5">
    <source>
        <dbReference type="PIRSR" id="PIRSR600223-1"/>
    </source>
</evidence>
<dbReference type="NCBIfam" id="TIGR02227">
    <property type="entry name" value="sigpep_I_bact"/>
    <property type="match status" value="1"/>
</dbReference>
<gene>
    <name evidence="8" type="primary">lepB</name>
    <name evidence="8" type="ORF">I8U20_12600</name>
</gene>
<dbReference type="EC" id="3.4.21.89" evidence="6"/>
<dbReference type="GO" id="GO:0006465">
    <property type="term" value="P:signal peptide processing"/>
    <property type="evidence" value="ECO:0007669"/>
    <property type="project" value="InterPro"/>
</dbReference>
<feature type="active site" evidence="5">
    <location>
        <position position="81"/>
    </location>
</feature>
<keyword evidence="9" id="KW-1185">Reference proteome</keyword>
<dbReference type="AlphaFoldDB" id="A0A8I1AE18"/>
<dbReference type="PANTHER" id="PTHR43390">
    <property type="entry name" value="SIGNAL PEPTIDASE I"/>
    <property type="match status" value="1"/>
</dbReference>
<reference evidence="8 9" key="1">
    <citation type="submission" date="2020-12" db="EMBL/GenBank/DDBJ databases">
        <title>WGS of Thermoactinomyces spp.</title>
        <authorList>
            <person name="Cheng K."/>
        </authorList>
    </citation>
    <scope>NUCLEOTIDE SEQUENCE [LARGE SCALE GENOMIC DNA]</scope>
    <source>
        <strain evidence="9">CICC 10671\DSM 43846</strain>
    </source>
</reference>
<dbReference type="GO" id="GO:0004252">
    <property type="term" value="F:serine-type endopeptidase activity"/>
    <property type="evidence" value="ECO:0007669"/>
    <property type="project" value="InterPro"/>
</dbReference>
<feature type="domain" description="Peptidase S26" evidence="7">
    <location>
        <begin position="9"/>
        <end position="166"/>
    </location>
</feature>
<dbReference type="Gene3D" id="2.10.109.10">
    <property type="entry name" value="Umud Fragment, subunit A"/>
    <property type="match status" value="1"/>
</dbReference>
<evidence type="ECO:0000256" key="6">
    <source>
        <dbReference type="RuleBase" id="RU362042"/>
    </source>
</evidence>
<comment type="caution">
    <text evidence="8">The sequence shown here is derived from an EMBL/GenBank/DDBJ whole genome shotgun (WGS) entry which is preliminary data.</text>
</comment>
<dbReference type="PANTHER" id="PTHR43390:SF1">
    <property type="entry name" value="CHLOROPLAST PROCESSING PEPTIDASE"/>
    <property type="match status" value="1"/>
</dbReference>
<dbReference type="PRINTS" id="PR00727">
    <property type="entry name" value="LEADERPTASE"/>
</dbReference>
<dbReference type="EMBL" id="JAECVW010000010">
    <property type="protein sequence ID" value="MBH8596141.1"/>
    <property type="molecule type" value="Genomic_DNA"/>
</dbReference>
<dbReference type="CDD" id="cd06530">
    <property type="entry name" value="S26_SPase_I"/>
    <property type="match status" value="1"/>
</dbReference>
<proteinExistence type="inferred from homology"/>
<keyword evidence="6" id="KW-0812">Transmembrane</keyword>
<feature type="transmembrane region" description="Helical" evidence="6">
    <location>
        <begin position="7"/>
        <end position="24"/>
    </location>
</feature>
<organism evidence="8 9">
    <name type="scientific">Thermoactinomyces intermedius</name>
    <dbReference type="NCBI Taxonomy" id="2024"/>
    <lineage>
        <taxon>Bacteria</taxon>
        <taxon>Bacillati</taxon>
        <taxon>Bacillota</taxon>
        <taxon>Bacilli</taxon>
        <taxon>Bacillales</taxon>
        <taxon>Thermoactinomycetaceae</taxon>
        <taxon>Thermoactinomyces</taxon>
    </lineage>
</organism>
<keyword evidence="3 6" id="KW-0645">Protease</keyword>
<dbReference type="SUPFAM" id="SSF51306">
    <property type="entry name" value="LexA/Signal peptidase"/>
    <property type="match status" value="1"/>
</dbReference>
<accession>A0A8I1AE18</accession>
<dbReference type="PROSITE" id="PS00501">
    <property type="entry name" value="SPASE_I_1"/>
    <property type="match status" value="1"/>
</dbReference>